<gene>
    <name evidence="1" type="ORF">Voc01_018940</name>
</gene>
<dbReference type="EMBL" id="BOPH01000022">
    <property type="protein sequence ID" value="GIJ66977.1"/>
    <property type="molecule type" value="Genomic_DNA"/>
</dbReference>
<evidence type="ECO:0000313" key="1">
    <source>
        <dbReference type="EMBL" id="GIJ66977.1"/>
    </source>
</evidence>
<organism evidence="1 2">
    <name type="scientific">Virgisporangium ochraceum</name>
    <dbReference type="NCBI Taxonomy" id="65505"/>
    <lineage>
        <taxon>Bacteria</taxon>
        <taxon>Bacillati</taxon>
        <taxon>Actinomycetota</taxon>
        <taxon>Actinomycetes</taxon>
        <taxon>Micromonosporales</taxon>
        <taxon>Micromonosporaceae</taxon>
        <taxon>Virgisporangium</taxon>
    </lineage>
</organism>
<dbReference type="RefSeq" id="WP_203926943.1">
    <property type="nucleotide sequence ID" value="NZ_BOPH01000022.1"/>
</dbReference>
<keyword evidence="2" id="KW-1185">Reference proteome</keyword>
<sequence>MRTEDFTHAPPMGRATSMFVGGTRYTGPVALLRLLPRWIRLVRQLKRMRGYRWHTVYWTFPFTLGTIALFDDRDALLRFARASAHRDLMCWVSGNGTRIATGGFIRFFDAGPHGYTNGVWRAEDDSMAHTERFGPLSREHEGPAVHRS</sequence>
<comment type="caution">
    <text evidence="1">The sequence shown here is derived from an EMBL/GenBank/DDBJ whole genome shotgun (WGS) entry which is preliminary data.</text>
</comment>
<evidence type="ECO:0008006" key="3">
    <source>
        <dbReference type="Google" id="ProtNLM"/>
    </source>
</evidence>
<accession>A0A8J3ZMV3</accession>
<protein>
    <recommendedName>
        <fullName evidence="3">DUF4188 domain-containing protein</fullName>
    </recommendedName>
</protein>
<dbReference type="AlphaFoldDB" id="A0A8J3ZMV3"/>
<proteinExistence type="predicted"/>
<evidence type="ECO:0000313" key="2">
    <source>
        <dbReference type="Proteomes" id="UP000635606"/>
    </source>
</evidence>
<dbReference type="Proteomes" id="UP000635606">
    <property type="component" value="Unassembled WGS sequence"/>
</dbReference>
<name>A0A8J3ZMV3_9ACTN</name>
<reference evidence="1" key="1">
    <citation type="submission" date="2021-01" db="EMBL/GenBank/DDBJ databases">
        <title>Whole genome shotgun sequence of Virgisporangium ochraceum NBRC 16418.</title>
        <authorList>
            <person name="Komaki H."/>
            <person name="Tamura T."/>
        </authorList>
    </citation>
    <scope>NUCLEOTIDE SEQUENCE</scope>
    <source>
        <strain evidence="1">NBRC 16418</strain>
    </source>
</reference>